<reference evidence="2 3" key="1">
    <citation type="journal article" date="2024" name="J Genomics">
        <title>Draft genome sequencing and assembly of Favolaschia claudopus CIRM-BRFM 2984 isolated from oak limbs.</title>
        <authorList>
            <person name="Navarro D."/>
            <person name="Drula E."/>
            <person name="Chaduli D."/>
            <person name="Cazenave R."/>
            <person name="Ahrendt S."/>
            <person name="Wang J."/>
            <person name="Lipzen A."/>
            <person name="Daum C."/>
            <person name="Barry K."/>
            <person name="Grigoriev I.V."/>
            <person name="Favel A."/>
            <person name="Rosso M.N."/>
            <person name="Martin F."/>
        </authorList>
    </citation>
    <scope>NUCLEOTIDE SEQUENCE [LARGE SCALE GENOMIC DNA]</scope>
    <source>
        <strain evidence="2 3">CIRM-BRFM 2984</strain>
    </source>
</reference>
<keyword evidence="3" id="KW-1185">Reference proteome</keyword>
<proteinExistence type="predicted"/>
<keyword evidence="1" id="KW-0812">Transmembrane</keyword>
<evidence type="ECO:0000256" key="1">
    <source>
        <dbReference type="SAM" id="Phobius"/>
    </source>
</evidence>
<sequence>MDFVHKMEDEYGRPAKEFLLQSYVECPIVTSIGVTFCALSFFPLVSSIALALIVCFVAATAFLLAIIALSFVTLLILAMLGLVLSATLSFAFASAALVALFTNVINCPKEVSTTNTPPNRASPRWITFESLKSILRVLNPDKLSDTLPPSLGRTLTQKRTIFTAFILLRNPLARIFLPRWMRYHPLFPYVFGRNQKPHPLKWVILRPLHSVVFRPVHLVLKLLVRPIYRLGGDLGWDSVFIAVAMGLMLSPFVRNALFSAAVDARDRSLSWFEDDKTEPVVVGGWTEAVDSRLGGAESTDFDTMVSESNISDSEVSHPTDLQYEELEYIDLPSLVITHGQTATTTAISPLRMRHGCLQEISRGTRRRVSEW</sequence>
<comment type="caution">
    <text evidence="2">The sequence shown here is derived from an EMBL/GenBank/DDBJ whole genome shotgun (WGS) entry which is preliminary data.</text>
</comment>
<dbReference type="AlphaFoldDB" id="A0AAW0DLZ7"/>
<protein>
    <submittedName>
        <fullName evidence="2">Uncharacterized protein</fullName>
    </submittedName>
</protein>
<keyword evidence="1" id="KW-1133">Transmembrane helix</keyword>
<gene>
    <name evidence="2" type="ORF">R3P38DRAFT_2858047</name>
</gene>
<organism evidence="2 3">
    <name type="scientific">Favolaschia claudopus</name>
    <dbReference type="NCBI Taxonomy" id="2862362"/>
    <lineage>
        <taxon>Eukaryota</taxon>
        <taxon>Fungi</taxon>
        <taxon>Dikarya</taxon>
        <taxon>Basidiomycota</taxon>
        <taxon>Agaricomycotina</taxon>
        <taxon>Agaricomycetes</taxon>
        <taxon>Agaricomycetidae</taxon>
        <taxon>Agaricales</taxon>
        <taxon>Marasmiineae</taxon>
        <taxon>Mycenaceae</taxon>
        <taxon>Favolaschia</taxon>
    </lineage>
</organism>
<accession>A0AAW0DLZ7</accession>
<evidence type="ECO:0000313" key="2">
    <source>
        <dbReference type="EMBL" id="KAK7052005.1"/>
    </source>
</evidence>
<feature type="non-terminal residue" evidence="2">
    <location>
        <position position="371"/>
    </location>
</feature>
<feature type="transmembrane region" description="Helical" evidence="1">
    <location>
        <begin position="48"/>
        <end position="69"/>
    </location>
</feature>
<dbReference type="Proteomes" id="UP001362999">
    <property type="component" value="Unassembled WGS sequence"/>
</dbReference>
<evidence type="ECO:0000313" key="3">
    <source>
        <dbReference type="Proteomes" id="UP001362999"/>
    </source>
</evidence>
<keyword evidence="1" id="KW-0472">Membrane</keyword>
<dbReference type="EMBL" id="JAWWNJ010000007">
    <property type="protein sequence ID" value="KAK7052005.1"/>
    <property type="molecule type" value="Genomic_DNA"/>
</dbReference>
<feature type="transmembrane region" description="Helical" evidence="1">
    <location>
        <begin position="76"/>
        <end position="101"/>
    </location>
</feature>
<feature type="transmembrane region" description="Helical" evidence="1">
    <location>
        <begin position="20"/>
        <end position="42"/>
    </location>
</feature>
<name>A0AAW0DLZ7_9AGAR</name>